<organism evidence="2 3">
    <name type="scientific">Phytophthora megakarya</name>
    <dbReference type="NCBI Taxonomy" id="4795"/>
    <lineage>
        <taxon>Eukaryota</taxon>
        <taxon>Sar</taxon>
        <taxon>Stramenopiles</taxon>
        <taxon>Oomycota</taxon>
        <taxon>Peronosporomycetes</taxon>
        <taxon>Peronosporales</taxon>
        <taxon>Peronosporaceae</taxon>
        <taxon>Phytophthora</taxon>
    </lineage>
</organism>
<name>A0A225W6A0_9STRA</name>
<sequence>MPSGLCVLALLFNVESATIRGLPSPSACLSSHRFSVLETLFRVPRYLSVVGLGLTISCNPVTLSVPWGSEGSFECGGNSVGIANEKADISLALWERRHWLQPFAMENCILAFRRLVTPRTRTSSSFSTFGPSSTELEISGPIGSIARLWDGCTGDDGPPEHPTEILLEPRHLQYSIEVLNWEPRTLDWSRELRVFDAKQPRRNCWVEAPADHPYYTLFAPCNSEIPLFVPTAWTHKAIASQVVVDPSLSEAEIQAPWVQDDSIMTEADP</sequence>
<dbReference type="EMBL" id="NBNE01001623">
    <property type="protein sequence ID" value="OWZ13271.1"/>
    <property type="molecule type" value="Genomic_DNA"/>
</dbReference>
<accession>A0A225W6A0</accession>
<dbReference type="AlphaFoldDB" id="A0A225W6A0"/>
<evidence type="ECO:0000313" key="3">
    <source>
        <dbReference type="Proteomes" id="UP000198211"/>
    </source>
</evidence>
<proteinExistence type="predicted"/>
<evidence type="ECO:0000313" key="2">
    <source>
        <dbReference type="EMBL" id="OWZ13271.1"/>
    </source>
</evidence>
<feature type="signal peptide" evidence="1">
    <location>
        <begin position="1"/>
        <end position="21"/>
    </location>
</feature>
<comment type="caution">
    <text evidence="2">The sequence shown here is derived from an EMBL/GenBank/DDBJ whole genome shotgun (WGS) entry which is preliminary data.</text>
</comment>
<keyword evidence="3" id="KW-1185">Reference proteome</keyword>
<evidence type="ECO:0000256" key="1">
    <source>
        <dbReference type="SAM" id="SignalP"/>
    </source>
</evidence>
<gene>
    <name evidence="2" type="ORF">PHMEG_00013434</name>
</gene>
<dbReference type="Proteomes" id="UP000198211">
    <property type="component" value="Unassembled WGS sequence"/>
</dbReference>
<protein>
    <submittedName>
        <fullName evidence="2">Uncharacterized protein</fullName>
    </submittedName>
</protein>
<keyword evidence="1" id="KW-0732">Signal</keyword>
<reference evidence="3" key="1">
    <citation type="submission" date="2017-03" db="EMBL/GenBank/DDBJ databases">
        <title>Phytopthora megakarya and P. palmivora, two closely related causual agents of cacao black pod achieved similar genome size and gene model numbers by different mechanisms.</title>
        <authorList>
            <person name="Ali S."/>
            <person name="Shao J."/>
            <person name="Larry D.J."/>
            <person name="Kronmiller B."/>
            <person name="Shen D."/>
            <person name="Strem M.D."/>
            <person name="Melnick R.L."/>
            <person name="Guiltinan M.J."/>
            <person name="Tyler B.M."/>
            <person name="Meinhardt L.W."/>
            <person name="Bailey B.A."/>
        </authorList>
    </citation>
    <scope>NUCLEOTIDE SEQUENCE [LARGE SCALE GENOMIC DNA]</scope>
    <source>
        <strain evidence="3">zdho120</strain>
    </source>
</reference>
<feature type="chain" id="PRO_5012285143" evidence="1">
    <location>
        <begin position="22"/>
        <end position="269"/>
    </location>
</feature>